<evidence type="ECO:0000256" key="1">
    <source>
        <dbReference type="SAM" id="Phobius"/>
    </source>
</evidence>
<reference evidence="2" key="1">
    <citation type="journal article" date="2020" name="Stud. Mycol.">
        <title>101 Dothideomycetes genomes: a test case for predicting lifestyles and emergence of pathogens.</title>
        <authorList>
            <person name="Haridas S."/>
            <person name="Albert R."/>
            <person name="Binder M."/>
            <person name="Bloem J."/>
            <person name="Labutti K."/>
            <person name="Salamov A."/>
            <person name="Andreopoulos B."/>
            <person name="Baker S."/>
            <person name="Barry K."/>
            <person name="Bills G."/>
            <person name="Bluhm B."/>
            <person name="Cannon C."/>
            <person name="Castanera R."/>
            <person name="Culley D."/>
            <person name="Daum C."/>
            <person name="Ezra D."/>
            <person name="Gonzalez J."/>
            <person name="Henrissat B."/>
            <person name="Kuo A."/>
            <person name="Liang C."/>
            <person name="Lipzen A."/>
            <person name="Lutzoni F."/>
            <person name="Magnuson J."/>
            <person name="Mondo S."/>
            <person name="Nolan M."/>
            <person name="Ohm R."/>
            <person name="Pangilinan J."/>
            <person name="Park H.-J."/>
            <person name="Ramirez L."/>
            <person name="Alfaro M."/>
            <person name="Sun H."/>
            <person name="Tritt A."/>
            <person name="Yoshinaga Y."/>
            <person name="Zwiers L.-H."/>
            <person name="Turgeon B."/>
            <person name="Goodwin S."/>
            <person name="Spatafora J."/>
            <person name="Crous P."/>
            <person name="Grigoriev I."/>
        </authorList>
    </citation>
    <scope>NUCLEOTIDE SEQUENCE</scope>
    <source>
        <strain evidence="2">CBS 122368</strain>
    </source>
</reference>
<dbReference type="AlphaFoldDB" id="A0A6A6IER0"/>
<feature type="transmembrane region" description="Helical" evidence="1">
    <location>
        <begin position="81"/>
        <end position="101"/>
    </location>
</feature>
<evidence type="ECO:0000313" key="3">
    <source>
        <dbReference type="Proteomes" id="UP000800094"/>
    </source>
</evidence>
<accession>A0A6A6IER0</accession>
<keyword evidence="1" id="KW-0812">Transmembrane</keyword>
<protein>
    <submittedName>
        <fullName evidence="2">Uncharacterized protein</fullName>
    </submittedName>
</protein>
<dbReference type="RefSeq" id="XP_033683396.1">
    <property type="nucleotide sequence ID" value="XM_033822211.1"/>
</dbReference>
<dbReference type="Proteomes" id="UP000800094">
    <property type="component" value="Unassembled WGS sequence"/>
</dbReference>
<organism evidence="2 3">
    <name type="scientific">Trematosphaeria pertusa</name>
    <dbReference type="NCBI Taxonomy" id="390896"/>
    <lineage>
        <taxon>Eukaryota</taxon>
        <taxon>Fungi</taxon>
        <taxon>Dikarya</taxon>
        <taxon>Ascomycota</taxon>
        <taxon>Pezizomycotina</taxon>
        <taxon>Dothideomycetes</taxon>
        <taxon>Pleosporomycetidae</taxon>
        <taxon>Pleosporales</taxon>
        <taxon>Massarineae</taxon>
        <taxon>Trematosphaeriaceae</taxon>
        <taxon>Trematosphaeria</taxon>
    </lineage>
</organism>
<evidence type="ECO:0000313" key="2">
    <source>
        <dbReference type="EMBL" id="KAF2248392.1"/>
    </source>
</evidence>
<gene>
    <name evidence="2" type="ORF">BU26DRAFT_333070</name>
</gene>
<sequence length="173" mass="18506">MGPPSVQPCHALPLGVCASRAACSRPEGGELPQVRIGSTLSVASLYPRRSSHSTLTCTAKPMALSGSYPKNLGTMAMIREWVGRGVFIICIVLVGLLSETLGSRQLRCKNTSAKRGSERQVVSRRMVQDDGVLAGLQALMVAIRSELRSGHNQRCPHVSAYLQGEHSVTQPGI</sequence>
<dbReference type="GeneID" id="54575541"/>
<keyword evidence="1" id="KW-0472">Membrane</keyword>
<keyword evidence="3" id="KW-1185">Reference proteome</keyword>
<dbReference type="EMBL" id="ML987196">
    <property type="protein sequence ID" value="KAF2248392.1"/>
    <property type="molecule type" value="Genomic_DNA"/>
</dbReference>
<proteinExistence type="predicted"/>
<name>A0A6A6IER0_9PLEO</name>
<keyword evidence="1" id="KW-1133">Transmembrane helix</keyword>